<sequence length="345" mass="35411">MEPTASFIDAMNAQPANLELALATVARALDAAALPRWGRDESVAFVAMGASLNSAQVPLAALAQRGRPAVAVIASDVADGLAAVRADHSIIVSESGRSPEPLAAAGALPPGSRIGITNFPDQPIREATDVVLGLGGFPDSPVYTSGYTATILAYALLLDRVGALDSGEEAARLPERVAEALRGYAPIAEAAGGILAGAASIDVVGRGASLASAAELSLMVREGLRTPSSAFETYQYLHGPMEVLSADDVLVLFGDGRETTIPSSVLDAGVRVVLVTSAEAAELPASGHPGLTVITVPSGLGLFERAVVETVIGQLLIAAAVQHKPFPLEKFLYHQDDTKLPVRAG</sequence>
<reference evidence="5 6" key="1">
    <citation type="submission" date="2020-07" db="EMBL/GenBank/DDBJ databases">
        <title>Sequencing the genomes of 1000 actinobacteria strains.</title>
        <authorList>
            <person name="Klenk H.-P."/>
        </authorList>
    </citation>
    <scope>NUCLEOTIDE SEQUENCE [LARGE SCALE GENOMIC DNA]</scope>
    <source>
        <strain evidence="5 6">DSM 15165</strain>
    </source>
</reference>
<evidence type="ECO:0000259" key="4">
    <source>
        <dbReference type="PROSITE" id="PS51464"/>
    </source>
</evidence>
<dbReference type="PROSITE" id="PS51464">
    <property type="entry name" value="SIS"/>
    <property type="match status" value="1"/>
</dbReference>
<dbReference type="EC" id="2.6.1.16" evidence="2"/>
<dbReference type="Gene3D" id="3.40.50.10490">
    <property type="entry name" value="Glucose-6-phosphate isomerase like protein, domain 1"/>
    <property type="match status" value="2"/>
</dbReference>
<proteinExistence type="predicted"/>
<evidence type="ECO:0000256" key="3">
    <source>
        <dbReference type="ARBA" id="ARBA00016090"/>
    </source>
</evidence>
<name>A0A853D1I3_9MICO</name>
<dbReference type="InterPro" id="IPR001347">
    <property type="entry name" value="SIS_dom"/>
</dbReference>
<dbReference type="GO" id="GO:0006047">
    <property type="term" value="P:UDP-N-acetylglucosamine metabolic process"/>
    <property type="evidence" value="ECO:0007669"/>
    <property type="project" value="TreeGrafter"/>
</dbReference>
<dbReference type="AlphaFoldDB" id="A0A853D1I3"/>
<dbReference type="RefSeq" id="WP_179608019.1">
    <property type="nucleotide sequence ID" value="NZ_BAABEH010000001.1"/>
</dbReference>
<dbReference type="PANTHER" id="PTHR10937:SF0">
    <property type="entry name" value="GLUTAMINE--FRUCTOSE-6-PHOSPHATE TRANSAMINASE (ISOMERIZING)"/>
    <property type="match status" value="1"/>
</dbReference>
<accession>A0A853D1I3</accession>
<gene>
    <name evidence="5" type="ORF">HNR13_003628</name>
</gene>
<dbReference type="EMBL" id="JACCFL010000001">
    <property type="protein sequence ID" value="NYJ25341.1"/>
    <property type="molecule type" value="Genomic_DNA"/>
</dbReference>
<organism evidence="5 6">
    <name type="scientific">Leifsonia shinshuensis</name>
    <dbReference type="NCBI Taxonomy" id="150026"/>
    <lineage>
        <taxon>Bacteria</taxon>
        <taxon>Bacillati</taxon>
        <taxon>Actinomycetota</taxon>
        <taxon>Actinomycetes</taxon>
        <taxon>Micrococcales</taxon>
        <taxon>Microbacteriaceae</taxon>
        <taxon>Leifsonia</taxon>
    </lineage>
</organism>
<dbReference type="GO" id="GO:0004360">
    <property type="term" value="F:glutamine-fructose-6-phosphate transaminase (isomerizing) activity"/>
    <property type="evidence" value="ECO:0007669"/>
    <property type="project" value="UniProtKB-EC"/>
</dbReference>
<dbReference type="GO" id="GO:0097367">
    <property type="term" value="F:carbohydrate derivative binding"/>
    <property type="evidence" value="ECO:0007669"/>
    <property type="project" value="InterPro"/>
</dbReference>
<evidence type="ECO:0000313" key="5">
    <source>
        <dbReference type="EMBL" id="NYJ25341.1"/>
    </source>
</evidence>
<evidence type="ECO:0000256" key="2">
    <source>
        <dbReference type="ARBA" id="ARBA00012916"/>
    </source>
</evidence>
<dbReference type="PANTHER" id="PTHR10937">
    <property type="entry name" value="GLUCOSAMINE--FRUCTOSE-6-PHOSPHATE AMINOTRANSFERASE, ISOMERIZING"/>
    <property type="match status" value="1"/>
</dbReference>
<dbReference type="SUPFAM" id="SSF53697">
    <property type="entry name" value="SIS domain"/>
    <property type="match status" value="1"/>
</dbReference>
<dbReference type="GO" id="GO:0006002">
    <property type="term" value="P:fructose 6-phosphate metabolic process"/>
    <property type="evidence" value="ECO:0007669"/>
    <property type="project" value="TreeGrafter"/>
</dbReference>
<evidence type="ECO:0000313" key="6">
    <source>
        <dbReference type="Proteomes" id="UP000578352"/>
    </source>
</evidence>
<protein>
    <recommendedName>
        <fullName evidence="3">Glutamine--fructose-6-phosphate aminotransferase [isomerizing]</fullName>
        <ecNumber evidence="2">2.6.1.16</ecNumber>
    </recommendedName>
</protein>
<dbReference type="GO" id="GO:0006487">
    <property type="term" value="P:protein N-linked glycosylation"/>
    <property type="evidence" value="ECO:0007669"/>
    <property type="project" value="TreeGrafter"/>
</dbReference>
<comment type="caution">
    <text evidence="5">The sequence shown here is derived from an EMBL/GenBank/DDBJ whole genome shotgun (WGS) entry which is preliminary data.</text>
</comment>
<feature type="domain" description="SIS" evidence="4">
    <location>
        <begin position="25"/>
        <end position="168"/>
    </location>
</feature>
<evidence type="ECO:0000256" key="1">
    <source>
        <dbReference type="ARBA" id="ARBA00001031"/>
    </source>
</evidence>
<dbReference type="InterPro" id="IPR046348">
    <property type="entry name" value="SIS_dom_sf"/>
</dbReference>
<dbReference type="Pfam" id="PF01380">
    <property type="entry name" value="SIS"/>
    <property type="match status" value="1"/>
</dbReference>
<comment type="catalytic activity">
    <reaction evidence="1">
        <text>D-fructose 6-phosphate + L-glutamine = D-glucosamine 6-phosphate + L-glutamate</text>
        <dbReference type="Rhea" id="RHEA:13237"/>
        <dbReference type="ChEBI" id="CHEBI:29985"/>
        <dbReference type="ChEBI" id="CHEBI:58359"/>
        <dbReference type="ChEBI" id="CHEBI:58725"/>
        <dbReference type="ChEBI" id="CHEBI:61527"/>
        <dbReference type="EC" id="2.6.1.16"/>
    </reaction>
</comment>
<dbReference type="Proteomes" id="UP000578352">
    <property type="component" value="Unassembled WGS sequence"/>
</dbReference>